<keyword evidence="2" id="KW-0812">Transmembrane</keyword>
<name>A0A447UHX9_CITKO</name>
<dbReference type="InterPro" id="IPR036259">
    <property type="entry name" value="MFS_trans_sf"/>
</dbReference>
<dbReference type="GO" id="GO:0061513">
    <property type="term" value="F:glucose 6-phosphate:phosphate antiporter activity"/>
    <property type="evidence" value="ECO:0007669"/>
    <property type="project" value="TreeGrafter"/>
</dbReference>
<protein>
    <submittedName>
        <fullName evidence="5">Regulatory protein UhpC</fullName>
    </submittedName>
</protein>
<dbReference type="GO" id="GO:0012505">
    <property type="term" value="C:endomembrane system"/>
    <property type="evidence" value="ECO:0007669"/>
    <property type="project" value="UniProtKB-SubCell"/>
</dbReference>
<evidence type="ECO:0000256" key="2">
    <source>
        <dbReference type="ARBA" id="ARBA00022692"/>
    </source>
</evidence>
<keyword evidence="4" id="KW-0472">Membrane</keyword>
<accession>A0A447UHX9</accession>
<dbReference type="AlphaFoldDB" id="A0A447UHX9"/>
<evidence type="ECO:0000256" key="3">
    <source>
        <dbReference type="ARBA" id="ARBA00022989"/>
    </source>
</evidence>
<dbReference type="EMBL" id="LR134204">
    <property type="protein sequence ID" value="VEB86257.1"/>
    <property type="molecule type" value="Genomic_DNA"/>
</dbReference>
<dbReference type="GO" id="GO:0005886">
    <property type="term" value="C:plasma membrane"/>
    <property type="evidence" value="ECO:0007669"/>
    <property type="project" value="TreeGrafter"/>
</dbReference>
<proteinExistence type="predicted"/>
<evidence type="ECO:0000313" key="6">
    <source>
        <dbReference type="Proteomes" id="UP000270272"/>
    </source>
</evidence>
<dbReference type="SUPFAM" id="SSF103473">
    <property type="entry name" value="MFS general substrate transporter"/>
    <property type="match status" value="1"/>
</dbReference>
<evidence type="ECO:0000313" key="5">
    <source>
        <dbReference type="EMBL" id="VEB86257.1"/>
    </source>
</evidence>
<reference evidence="5 6" key="1">
    <citation type="submission" date="2018-12" db="EMBL/GenBank/DDBJ databases">
        <authorList>
            <consortium name="Pathogen Informatics"/>
        </authorList>
    </citation>
    <scope>NUCLEOTIDE SEQUENCE [LARGE SCALE GENOMIC DNA]</scope>
    <source>
        <strain evidence="5 6">NCTC11075</strain>
    </source>
</reference>
<gene>
    <name evidence="5" type="primary">uhpC_1</name>
    <name evidence="5" type="ORF">NCTC11075_01062</name>
</gene>
<evidence type="ECO:0000256" key="4">
    <source>
        <dbReference type="ARBA" id="ARBA00023136"/>
    </source>
</evidence>
<dbReference type="PANTHER" id="PTHR43826">
    <property type="entry name" value="GLUCOSE-6-PHOSPHATE EXCHANGER SLC37A4"/>
    <property type="match status" value="1"/>
</dbReference>
<comment type="subcellular location">
    <subcellularLocation>
        <location evidence="1">Endomembrane system</location>
        <topology evidence="1">Multi-pass membrane protein</topology>
    </subcellularLocation>
</comment>
<dbReference type="PANTHER" id="PTHR43826:SF3">
    <property type="entry name" value="GLUCOSE-6-PHOSPHATE EXCHANGER SLC37A4"/>
    <property type="match status" value="1"/>
</dbReference>
<dbReference type="Proteomes" id="UP000270272">
    <property type="component" value="Chromosome"/>
</dbReference>
<dbReference type="InterPro" id="IPR051337">
    <property type="entry name" value="OPA_Antiporter"/>
</dbReference>
<sequence length="91" mass="10541">MNIKAFIFSQADRPVVNSKKEIDHTYKKFRTEIITSVFISYAVFYLTRKNFSAAMPAMLADTSLTAEDFAIMSSIFLHSLWFHEVCWRHAG</sequence>
<organism evidence="5 6">
    <name type="scientific">Citrobacter koseri</name>
    <name type="common">Citrobacter diversus</name>
    <dbReference type="NCBI Taxonomy" id="545"/>
    <lineage>
        <taxon>Bacteria</taxon>
        <taxon>Pseudomonadati</taxon>
        <taxon>Pseudomonadota</taxon>
        <taxon>Gammaproteobacteria</taxon>
        <taxon>Enterobacterales</taxon>
        <taxon>Enterobacteriaceae</taxon>
        <taxon>Citrobacter</taxon>
    </lineage>
</organism>
<evidence type="ECO:0000256" key="1">
    <source>
        <dbReference type="ARBA" id="ARBA00004127"/>
    </source>
</evidence>
<keyword evidence="3" id="KW-1133">Transmembrane helix</keyword>
<dbReference type="Gene3D" id="1.20.1250.20">
    <property type="entry name" value="MFS general substrate transporter like domains"/>
    <property type="match status" value="1"/>
</dbReference>
<dbReference type="GO" id="GO:0035435">
    <property type="term" value="P:phosphate ion transmembrane transport"/>
    <property type="evidence" value="ECO:0007669"/>
    <property type="project" value="TreeGrafter"/>
</dbReference>